<dbReference type="Proteomes" id="UP000002608">
    <property type="component" value="Chromosome"/>
</dbReference>
<organism evidence="10 11">
    <name type="scientific">Shewanella pealeana (strain ATCC 700345 / ANG-SQ1)</name>
    <dbReference type="NCBI Taxonomy" id="398579"/>
    <lineage>
        <taxon>Bacteria</taxon>
        <taxon>Pseudomonadati</taxon>
        <taxon>Pseudomonadota</taxon>
        <taxon>Gammaproteobacteria</taxon>
        <taxon>Alteromonadales</taxon>
        <taxon>Shewanellaceae</taxon>
        <taxon>Shewanella</taxon>
    </lineage>
</organism>
<evidence type="ECO:0000256" key="2">
    <source>
        <dbReference type="ARBA" id="ARBA00022723"/>
    </source>
</evidence>
<protein>
    <submittedName>
        <fullName evidence="10">Peptidase U6 penicillin-insensitive murein endopeptidase</fullName>
    </submittedName>
</protein>
<dbReference type="InterPro" id="IPR009045">
    <property type="entry name" value="Zn_M74/Hedgehog-like"/>
</dbReference>
<dbReference type="eggNOG" id="COG3770">
    <property type="taxonomic scope" value="Bacteria"/>
</dbReference>
<dbReference type="GO" id="GO:0006508">
    <property type="term" value="P:proteolysis"/>
    <property type="evidence" value="ECO:0007669"/>
    <property type="project" value="UniProtKB-KW"/>
</dbReference>
<keyword evidence="6" id="KW-0862">Zinc</keyword>
<feature type="region of interest" description="Disordered" evidence="9">
    <location>
        <begin position="261"/>
        <end position="294"/>
    </location>
</feature>
<feature type="compositionally biased region" description="Low complexity" evidence="9">
    <location>
        <begin position="261"/>
        <end position="272"/>
    </location>
</feature>
<evidence type="ECO:0000256" key="5">
    <source>
        <dbReference type="ARBA" id="ARBA00022801"/>
    </source>
</evidence>
<evidence type="ECO:0000256" key="1">
    <source>
        <dbReference type="ARBA" id="ARBA00022670"/>
    </source>
</evidence>
<evidence type="ECO:0000256" key="8">
    <source>
        <dbReference type="PIRSR" id="PIRSR018455-2"/>
    </source>
</evidence>
<proteinExistence type="predicted"/>
<dbReference type="GO" id="GO:0008237">
    <property type="term" value="F:metallopeptidase activity"/>
    <property type="evidence" value="ECO:0007669"/>
    <property type="project" value="UniProtKB-KW"/>
</dbReference>
<keyword evidence="8" id="KW-1015">Disulfide bond</keyword>
<keyword evidence="7" id="KW-0482">Metalloprotease</keyword>
<evidence type="ECO:0000256" key="9">
    <source>
        <dbReference type="SAM" id="MobiDB-lite"/>
    </source>
</evidence>
<dbReference type="Pfam" id="PF03411">
    <property type="entry name" value="Peptidase_M74"/>
    <property type="match status" value="1"/>
</dbReference>
<keyword evidence="2" id="KW-0479">Metal-binding</keyword>
<accession>A8GZY4</accession>
<dbReference type="PIRSF" id="PIRSF018455">
    <property type="entry name" value="MepA"/>
    <property type="match status" value="1"/>
</dbReference>
<evidence type="ECO:0000313" key="10">
    <source>
        <dbReference type="EMBL" id="ABV85871.1"/>
    </source>
</evidence>
<dbReference type="RefSeq" id="WP_012153809.1">
    <property type="nucleotide sequence ID" value="NC_009901.1"/>
</dbReference>
<evidence type="ECO:0000256" key="6">
    <source>
        <dbReference type="ARBA" id="ARBA00022833"/>
    </source>
</evidence>
<feature type="disulfide bond" evidence="8">
    <location>
        <begin position="228"/>
        <end position="235"/>
    </location>
</feature>
<dbReference type="GO" id="GO:0030288">
    <property type="term" value="C:outer membrane-bounded periplasmic space"/>
    <property type="evidence" value="ECO:0007669"/>
    <property type="project" value="InterPro"/>
</dbReference>
<evidence type="ECO:0000313" key="11">
    <source>
        <dbReference type="Proteomes" id="UP000002608"/>
    </source>
</evidence>
<dbReference type="AlphaFoldDB" id="A8GZY4"/>
<dbReference type="Gene3D" id="3.30.1380.10">
    <property type="match status" value="1"/>
</dbReference>
<keyword evidence="4" id="KW-0574">Periplasm</keyword>
<dbReference type="EMBL" id="CP000851">
    <property type="protein sequence ID" value="ABV85871.1"/>
    <property type="molecule type" value="Genomic_DNA"/>
</dbReference>
<evidence type="ECO:0000256" key="7">
    <source>
        <dbReference type="ARBA" id="ARBA00023049"/>
    </source>
</evidence>
<evidence type="ECO:0000256" key="4">
    <source>
        <dbReference type="ARBA" id="ARBA00022764"/>
    </source>
</evidence>
<gene>
    <name evidence="10" type="ordered locus">Spea_0543</name>
</gene>
<reference evidence="10 11" key="1">
    <citation type="submission" date="2007-10" db="EMBL/GenBank/DDBJ databases">
        <title>Complete sequence of Shewanella pealeana ATCC 700345.</title>
        <authorList>
            <consortium name="US DOE Joint Genome Institute"/>
            <person name="Copeland A."/>
            <person name="Lucas S."/>
            <person name="Lapidus A."/>
            <person name="Barry K."/>
            <person name="Glavina del Rio T."/>
            <person name="Dalin E."/>
            <person name="Tice H."/>
            <person name="Pitluck S."/>
            <person name="Chertkov O."/>
            <person name="Brettin T."/>
            <person name="Bruce D."/>
            <person name="Detter J.C."/>
            <person name="Han C."/>
            <person name="Schmutz J."/>
            <person name="Larimer F."/>
            <person name="Land M."/>
            <person name="Hauser L."/>
            <person name="Kyrpides N."/>
            <person name="Kim E."/>
            <person name="Zhao J.-S.Z."/>
            <person name="Manno D."/>
            <person name="Hawari J."/>
            <person name="Richardson P."/>
        </authorList>
    </citation>
    <scope>NUCLEOTIDE SEQUENCE [LARGE SCALE GENOMIC DNA]</scope>
    <source>
        <strain evidence="11">ATCC 700345 / ANG-SQ1</strain>
    </source>
</reference>
<keyword evidence="11" id="KW-1185">Reference proteome</keyword>
<dbReference type="GO" id="GO:0004252">
    <property type="term" value="F:serine-type endopeptidase activity"/>
    <property type="evidence" value="ECO:0007669"/>
    <property type="project" value="InterPro"/>
</dbReference>
<dbReference type="OrthoDB" id="1467367at2"/>
<dbReference type="STRING" id="398579.Spea_0543"/>
<dbReference type="NCBIfam" id="NF006947">
    <property type="entry name" value="PRK09429.1"/>
    <property type="match status" value="1"/>
</dbReference>
<dbReference type="HOGENOM" id="CLU_052496_0_0_6"/>
<keyword evidence="3" id="KW-0732">Signal</keyword>
<dbReference type="InterPro" id="IPR005073">
    <property type="entry name" value="Peptidase_M74"/>
</dbReference>
<dbReference type="SUPFAM" id="SSF55166">
    <property type="entry name" value="Hedgehog/DD-peptidase"/>
    <property type="match status" value="1"/>
</dbReference>
<sequence length="294" mass="33178">MIVSQLRALGWQAMLLSLLVCLILFVAPKLQANEWESVETPYASHASAIGGYANGCLTGAQTLPLDGEGYQVIRPQRQRYYGHPALIEFIQQFAASLNRQGSDDILIADMSMPRGGNFTYGHSSHQIGLDVDVWFKQANQPLTSEERAQPIALKLVDKKRFALDTQLWSKLQTQMIKIAALDERVARIFVSPVIKQHLCDLRLENDTWLNKVRPWWGHTYHMHVRLSCPKDNPLCRDQASIPVGNGCHELGWWKRQLTQTQTTQAAKANKPASKPKKKKAKVKPEQCSRMIAAK</sequence>
<keyword evidence="5" id="KW-0378">Hydrolase</keyword>
<feature type="disulfide bond" evidence="8">
    <location>
        <begin position="199"/>
        <end position="247"/>
    </location>
</feature>
<dbReference type="GO" id="GO:0046872">
    <property type="term" value="F:metal ion binding"/>
    <property type="evidence" value="ECO:0007669"/>
    <property type="project" value="UniProtKB-KW"/>
</dbReference>
<name>A8GZY4_SHEPA</name>
<dbReference type="KEGG" id="spl:Spea_0543"/>
<evidence type="ECO:0000256" key="3">
    <source>
        <dbReference type="ARBA" id="ARBA00022729"/>
    </source>
</evidence>
<keyword evidence="1" id="KW-0645">Protease</keyword>